<evidence type="ECO:0000256" key="1">
    <source>
        <dbReference type="SAM" id="MobiDB-lite"/>
    </source>
</evidence>
<name>A0A371CVT8_9APHY</name>
<dbReference type="EMBL" id="KZ857450">
    <property type="protein sequence ID" value="RDX44399.1"/>
    <property type="molecule type" value="Genomic_DNA"/>
</dbReference>
<sequence length="276" mass="29553">MSHISDPSASSFDVEQIIATFALLGPDEAAEINALLQDELDRAITPTHQWTDDAPTNRQMELSQGSHLATPYPSYMSSTTPTPVSDYFYSPAVTAYDAPTPRSDSTLIASPGGRDSPIEKTANGAQLHRVPEQTRSEHRPGYEFQLSVPNDGATALHADRELPMHVRLPAASSAYDSWNGEQQLRGLAVAPYDLYHSLDVGVGADTSAVASTSTNVLASDVPVVHGGQKGRKRKARETSDSKDAGVIPKKPKPYSCDREGCSFGEGSPSSARSPLM</sequence>
<organism evidence="2 3">
    <name type="scientific">Lentinus brumalis</name>
    <dbReference type="NCBI Taxonomy" id="2498619"/>
    <lineage>
        <taxon>Eukaryota</taxon>
        <taxon>Fungi</taxon>
        <taxon>Dikarya</taxon>
        <taxon>Basidiomycota</taxon>
        <taxon>Agaricomycotina</taxon>
        <taxon>Agaricomycetes</taxon>
        <taxon>Polyporales</taxon>
        <taxon>Polyporaceae</taxon>
        <taxon>Lentinus</taxon>
    </lineage>
</organism>
<reference evidence="2 3" key="1">
    <citation type="journal article" date="2018" name="Biotechnol. Biofuels">
        <title>Integrative visual omics of the white-rot fungus Polyporus brumalis exposes the biotechnological potential of its oxidative enzymes for delignifying raw plant biomass.</title>
        <authorList>
            <person name="Miyauchi S."/>
            <person name="Rancon A."/>
            <person name="Drula E."/>
            <person name="Hage H."/>
            <person name="Chaduli D."/>
            <person name="Favel A."/>
            <person name="Grisel S."/>
            <person name="Henrissat B."/>
            <person name="Herpoel-Gimbert I."/>
            <person name="Ruiz-Duenas F.J."/>
            <person name="Chevret D."/>
            <person name="Hainaut M."/>
            <person name="Lin J."/>
            <person name="Wang M."/>
            <person name="Pangilinan J."/>
            <person name="Lipzen A."/>
            <person name="Lesage-Meessen L."/>
            <person name="Navarro D."/>
            <person name="Riley R."/>
            <person name="Grigoriev I.V."/>
            <person name="Zhou S."/>
            <person name="Raouche S."/>
            <person name="Rosso M.N."/>
        </authorList>
    </citation>
    <scope>NUCLEOTIDE SEQUENCE [LARGE SCALE GENOMIC DNA]</scope>
    <source>
        <strain evidence="2 3">BRFM 1820</strain>
    </source>
</reference>
<dbReference type="STRING" id="139420.A0A371CVT8"/>
<feature type="region of interest" description="Disordered" evidence="1">
    <location>
        <begin position="220"/>
        <end position="276"/>
    </location>
</feature>
<feature type="compositionally biased region" description="Polar residues" evidence="1">
    <location>
        <begin position="267"/>
        <end position="276"/>
    </location>
</feature>
<keyword evidence="3" id="KW-1185">Reference proteome</keyword>
<proteinExistence type="predicted"/>
<accession>A0A371CVT8</accession>
<dbReference type="Proteomes" id="UP000256964">
    <property type="component" value="Unassembled WGS sequence"/>
</dbReference>
<protein>
    <submittedName>
        <fullName evidence="2">Uncharacterized protein</fullName>
    </submittedName>
</protein>
<gene>
    <name evidence="2" type="ORF">OH76DRAFT_1098227</name>
</gene>
<evidence type="ECO:0000313" key="2">
    <source>
        <dbReference type="EMBL" id="RDX44399.1"/>
    </source>
</evidence>
<dbReference type="AlphaFoldDB" id="A0A371CVT8"/>
<evidence type="ECO:0000313" key="3">
    <source>
        <dbReference type="Proteomes" id="UP000256964"/>
    </source>
</evidence>